<proteinExistence type="predicted"/>
<dbReference type="InterPro" id="IPR000719">
    <property type="entry name" value="Prot_kinase_dom"/>
</dbReference>
<sequence>MPTLVNWKFLEPILRRRGQPFAAGPSVDPPSASEVQKMFLQSPVDGSFEIDPSIVIRGTNYPVASGSLGDVYRCTLNSGASQEEVAVKSLRFSSLGEAEAAKINRNLDRELSIWAILEHQYVIRLYGTVIGFGPFRAFVTPWMPNGTLNSYLNHADLTAMDNLSLLKQVAEGVKYLHDNDVIHGDLTSDNILVTADGSPRLADFSVSNIMRESKPVYSYHTGALRWAAPELIIYSEGGTVQCATKFSDIYSFGCLMLQVLYGKLPYWWIKTTLQVIPCKFNYQEPINDTLQIQPHHLTYMRRCWSINPESRPLMEETLAFIDGVFPHVHDWPLFYNLPELPNQVITTYEHRGTVAGGLGDIWKCSWLKNSEETEVAVKSVRVPYTGNQDEVERIIKMILQEAAAWAKSSHHNILPLYGTIPYFGPLPAFMSPWMANGSLTDYLRREFSCMSENRKTDILNQVVSALKHLHDDGIAHGTLTSDNVFLDGSGRVYLAHFGRLSDIFARGKVSVSGLANTRYIAPEFVTSIVDAGASKLSKAGDIYSFGCLMIQERYLIGGFTMPVKFFQKESKVHSPSTWNRSMKRIWPLGNNACQLKARLVRRLKTSFALS</sequence>
<dbReference type="OrthoDB" id="1668230at2759"/>
<keyword evidence="4" id="KW-0418">Kinase</keyword>
<comment type="caution">
    <text evidence="4">The sequence shown here is derived from an EMBL/GenBank/DDBJ whole genome shotgun (WGS) entry which is preliminary data.</text>
</comment>
<dbReference type="Proteomes" id="UP000823399">
    <property type="component" value="Unassembled WGS sequence"/>
</dbReference>
<accession>A0A9P7JLQ2</accession>
<dbReference type="EMBL" id="JABBWM010000125">
    <property type="protein sequence ID" value="KAG2088081.1"/>
    <property type="molecule type" value="Genomic_DNA"/>
</dbReference>
<evidence type="ECO:0000313" key="5">
    <source>
        <dbReference type="Proteomes" id="UP000823399"/>
    </source>
</evidence>
<dbReference type="InterPro" id="IPR008266">
    <property type="entry name" value="Tyr_kinase_AS"/>
</dbReference>
<keyword evidence="5" id="KW-1185">Reference proteome</keyword>
<name>A0A9P7JLQ2_9AGAM</name>
<dbReference type="InterPro" id="IPR001245">
    <property type="entry name" value="Ser-Thr/Tyr_kinase_cat_dom"/>
</dbReference>
<dbReference type="GeneID" id="64692748"/>
<dbReference type="RefSeq" id="XP_041285443.1">
    <property type="nucleotide sequence ID" value="XM_041430489.1"/>
</dbReference>
<evidence type="ECO:0000313" key="4">
    <source>
        <dbReference type="EMBL" id="KAG2088081.1"/>
    </source>
</evidence>
<dbReference type="Pfam" id="PF07714">
    <property type="entry name" value="PK_Tyr_Ser-Thr"/>
    <property type="match status" value="2"/>
</dbReference>
<organism evidence="4 5">
    <name type="scientific">Suillus discolor</name>
    <dbReference type="NCBI Taxonomy" id="1912936"/>
    <lineage>
        <taxon>Eukaryota</taxon>
        <taxon>Fungi</taxon>
        <taxon>Dikarya</taxon>
        <taxon>Basidiomycota</taxon>
        <taxon>Agaricomycotina</taxon>
        <taxon>Agaricomycetes</taxon>
        <taxon>Agaricomycetidae</taxon>
        <taxon>Boletales</taxon>
        <taxon>Suillineae</taxon>
        <taxon>Suillaceae</taxon>
        <taxon>Suillus</taxon>
    </lineage>
</organism>
<dbReference type="PANTHER" id="PTHR44329">
    <property type="entry name" value="SERINE/THREONINE-PROTEIN KINASE TNNI3K-RELATED"/>
    <property type="match status" value="1"/>
</dbReference>
<protein>
    <submittedName>
        <fullName evidence="4">Kinase-like domain-containing protein</fullName>
    </submittedName>
</protein>
<dbReference type="PROSITE" id="PS00109">
    <property type="entry name" value="PROTEIN_KINASE_TYR"/>
    <property type="match status" value="1"/>
</dbReference>
<dbReference type="GO" id="GO:0005524">
    <property type="term" value="F:ATP binding"/>
    <property type="evidence" value="ECO:0007669"/>
    <property type="project" value="InterPro"/>
</dbReference>
<evidence type="ECO:0000256" key="2">
    <source>
        <dbReference type="ARBA" id="ARBA00022840"/>
    </source>
</evidence>
<dbReference type="Gene3D" id="1.10.510.10">
    <property type="entry name" value="Transferase(Phosphotransferase) domain 1"/>
    <property type="match status" value="2"/>
</dbReference>
<dbReference type="InterPro" id="IPR011009">
    <property type="entry name" value="Kinase-like_dom_sf"/>
</dbReference>
<dbReference type="PANTHER" id="PTHR44329:SF298">
    <property type="entry name" value="MIXED LINEAGE KINASE DOMAIN-LIKE PROTEIN"/>
    <property type="match status" value="1"/>
</dbReference>
<keyword evidence="1" id="KW-0547">Nucleotide-binding</keyword>
<dbReference type="CDD" id="cd00180">
    <property type="entry name" value="PKc"/>
    <property type="match status" value="1"/>
</dbReference>
<dbReference type="SUPFAM" id="SSF56112">
    <property type="entry name" value="Protein kinase-like (PK-like)"/>
    <property type="match status" value="2"/>
</dbReference>
<dbReference type="AlphaFoldDB" id="A0A9P7JLQ2"/>
<reference evidence="4" key="1">
    <citation type="journal article" date="2020" name="New Phytol.">
        <title>Comparative genomics reveals dynamic genome evolution in host specialist ectomycorrhizal fungi.</title>
        <authorList>
            <person name="Lofgren L.A."/>
            <person name="Nguyen N.H."/>
            <person name="Vilgalys R."/>
            <person name="Ruytinx J."/>
            <person name="Liao H.L."/>
            <person name="Branco S."/>
            <person name="Kuo A."/>
            <person name="LaButti K."/>
            <person name="Lipzen A."/>
            <person name="Andreopoulos W."/>
            <person name="Pangilinan J."/>
            <person name="Riley R."/>
            <person name="Hundley H."/>
            <person name="Na H."/>
            <person name="Barry K."/>
            <person name="Grigoriev I.V."/>
            <person name="Stajich J.E."/>
            <person name="Kennedy P.G."/>
        </authorList>
    </citation>
    <scope>NUCLEOTIDE SEQUENCE</scope>
    <source>
        <strain evidence="4">FC423</strain>
    </source>
</reference>
<dbReference type="GO" id="GO:0004674">
    <property type="term" value="F:protein serine/threonine kinase activity"/>
    <property type="evidence" value="ECO:0007669"/>
    <property type="project" value="TreeGrafter"/>
</dbReference>
<evidence type="ECO:0000256" key="1">
    <source>
        <dbReference type="ARBA" id="ARBA00022741"/>
    </source>
</evidence>
<feature type="domain" description="Protein kinase" evidence="3">
    <location>
        <begin position="57"/>
        <end position="332"/>
    </location>
</feature>
<feature type="domain" description="Protein kinase" evidence="3">
    <location>
        <begin position="347"/>
        <end position="610"/>
    </location>
</feature>
<keyword evidence="4" id="KW-0808">Transferase</keyword>
<dbReference type="PROSITE" id="PS50011">
    <property type="entry name" value="PROTEIN_KINASE_DOM"/>
    <property type="match status" value="2"/>
</dbReference>
<evidence type="ECO:0000259" key="3">
    <source>
        <dbReference type="PROSITE" id="PS50011"/>
    </source>
</evidence>
<keyword evidence="2" id="KW-0067">ATP-binding</keyword>
<gene>
    <name evidence="4" type="ORF">F5147DRAFT_55528</name>
</gene>
<dbReference type="InterPro" id="IPR051681">
    <property type="entry name" value="Ser/Thr_Kinases-Pseudokinases"/>
</dbReference>